<evidence type="ECO:0000256" key="1">
    <source>
        <dbReference type="SAM" id="Phobius"/>
    </source>
</evidence>
<accession>A0A286G9B7</accession>
<feature type="transmembrane region" description="Helical" evidence="1">
    <location>
        <begin position="60"/>
        <end position="81"/>
    </location>
</feature>
<keyword evidence="1" id="KW-0812">Transmembrane</keyword>
<dbReference type="Pfam" id="PF02405">
    <property type="entry name" value="MlaE"/>
    <property type="match status" value="1"/>
</dbReference>
<keyword evidence="3" id="KW-1185">Reference proteome</keyword>
<sequence length="267" mass="27734">MAQAKAIGVLERIGRAVAAGMSELGFGAVLLGQALMWTLMGRARRQPVRLSAVVKEATDIGIRAIPIVTIMSGTIGIMLAIQGIYSLRIFGAESKVTLGVALSIVREFGPLITGILVAGRSGSALAARLGTMKISQEIDALTVMGINPVRFLVAPPLLAALVMIPALTLYADFIGLLAAGLYISVELGQTLAAYGFDVVDAVQVPDLLHGLGKSVLFALLIVLVGVINGISVTGGAEGVGRMTTRSVVHAISAIIITDMVFVFVTTR</sequence>
<dbReference type="InterPro" id="IPR030802">
    <property type="entry name" value="Permease_MalE"/>
</dbReference>
<reference evidence="2 3" key="1">
    <citation type="submission" date="2017-09" db="EMBL/GenBank/DDBJ databases">
        <authorList>
            <person name="Ehlers B."/>
            <person name="Leendertz F.H."/>
        </authorList>
    </citation>
    <scope>NUCLEOTIDE SEQUENCE [LARGE SCALE GENOMIC DNA]</scope>
    <source>
        <strain evidence="2 3">USBA 140</strain>
    </source>
</reference>
<dbReference type="PANTHER" id="PTHR30188">
    <property type="entry name" value="ABC TRANSPORTER PERMEASE PROTEIN-RELATED"/>
    <property type="match status" value="1"/>
</dbReference>
<dbReference type="GO" id="GO:0043190">
    <property type="term" value="C:ATP-binding cassette (ABC) transporter complex"/>
    <property type="evidence" value="ECO:0007669"/>
    <property type="project" value="InterPro"/>
</dbReference>
<dbReference type="GO" id="GO:0005548">
    <property type="term" value="F:phospholipid transporter activity"/>
    <property type="evidence" value="ECO:0007669"/>
    <property type="project" value="TreeGrafter"/>
</dbReference>
<feature type="transmembrane region" description="Helical" evidence="1">
    <location>
        <begin position="21"/>
        <end position="40"/>
    </location>
</feature>
<name>A0A286G9B7_9PROT</name>
<feature type="transmembrane region" description="Helical" evidence="1">
    <location>
        <begin position="247"/>
        <end position="266"/>
    </location>
</feature>
<evidence type="ECO:0000313" key="3">
    <source>
        <dbReference type="Proteomes" id="UP000219621"/>
    </source>
</evidence>
<feature type="transmembrane region" description="Helical" evidence="1">
    <location>
        <begin position="157"/>
        <end position="183"/>
    </location>
</feature>
<keyword evidence="1" id="KW-0472">Membrane</keyword>
<feature type="transmembrane region" description="Helical" evidence="1">
    <location>
        <begin position="215"/>
        <end position="235"/>
    </location>
</feature>
<dbReference type="EMBL" id="OCNJ01000002">
    <property type="protein sequence ID" value="SOD91816.1"/>
    <property type="molecule type" value="Genomic_DNA"/>
</dbReference>
<keyword evidence="1" id="KW-1133">Transmembrane helix</keyword>
<organism evidence="2 3">
    <name type="scientific">Caenispirillum bisanense</name>
    <dbReference type="NCBI Taxonomy" id="414052"/>
    <lineage>
        <taxon>Bacteria</taxon>
        <taxon>Pseudomonadati</taxon>
        <taxon>Pseudomonadota</taxon>
        <taxon>Alphaproteobacteria</taxon>
        <taxon>Rhodospirillales</taxon>
        <taxon>Novispirillaceae</taxon>
        <taxon>Caenispirillum</taxon>
    </lineage>
</organism>
<gene>
    <name evidence="2" type="ORF">SAMN05421508_102122</name>
</gene>
<proteinExistence type="predicted"/>
<dbReference type="AlphaFoldDB" id="A0A286G9B7"/>
<evidence type="ECO:0000313" key="2">
    <source>
        <dbReference type="EMBL" id="SOD91816.1"/>
    </source>
</evidence>
<dbReference type="Proteomes" id="UP000219621">
    <property type="component" value="Unassembled WGS sequence"/>
</dbReference>
<dbReference type="PANTHER" id="PTHR30188:SF3">
    <property type="entry name" value="ABC TRANSPORTER PERMEASE"/>
    <property type="match status" value="1"/>
</dbReference>
<dbReference type="RefSeq" id="WP_097277901.1">
    <property type="nucleotide sequence ID" value="NZ_OCNJ01000002.1"/>
</dbReference>
<protein>
    <submittedName>
        <fullName evidence="2">Phospholipid/cholesterol/gamma-HCH transport system permease protein</fullName>
    </submittedName>
</protein>
<dbReference type="OrthoDB" id="9806241at2"/>